<gene>
    <name evidence="2" type="ordered locus">Fbal_0648</name>
</gene>
<accession>E1SR95</accession>
<protein>
    <recommendedName>
        <fullName evidence="4">DUF2721 domain-containing protein</fullName>
    </recommendedName>
</protein>
<feature type="transmembrane region" description="Helical" evidence="1">
    <location>
        <begin position="89"/>
        <end position="109"/>
    </location>
</feature>
<dbReference type="RefSeq" id="WP_013344166.1">
    <property type="nucleotide sequence ID" value="NC_014541.1"/>
</dbReference>
<dbReference type="OrthoDB" id="9813525at2"/>
<dbReference type="Pfam" id="PF11026">
    <property type="entry name" value="DUF2721"/>
    <property type="match status" value="1"/>
</dbReference>
<organism evidence="2 3">
    <name type="scientific">Ferrimonas balearica (strain DSM 9799 / CCM 4581 / KCTC 23876 / PAT)</name>
    <dbReference type="NCBI Taxonomy" id="550540"/>
    <lineage>
        <taxon>Bacteria</taxon>
        <taxon>Pseudomonadati</taxon>
        <taxon>Pseudomonadota</taxon>
        <taxon>Gammaproteobacteria</taxon>
        <taxon>Alteromonadales</taxon>
        <taxon>Ferrimonadaceae</taxon>
        <taxon>Ferrimonas</taxon>
    </lineage>
</organism>
<feature type="transmembrane region" description="Helical" evidence="1">
    <location>
        <begin position="6"/>
        <end position="27"/>
    </location>
</feature>
<evidence type="ECO:0008006" key="4">
    <source>
        <dbReference type="Google" id="ProtNLM"/>
    </source>
</evidence>
<keyword evidence="1" id="KW-0472">Membrane</keyword>
<dbReference type="eggNOG" id="ENOG5032RP9">
    <property type="taxonomic scope" value="Bacteria"/>
</dbReference>
<dbReference type="Proteomes" id="UP000006683">
    <property type="component" value="Chromosome"/>
</dbReference>
<evidence type="ECO:0000313" key="2">
    <source>
        <dbReference type="EMBL" id="ADN74860.1"/>
    </source>
</evidence>
<evidence type="ECO:0000256" key="1">
    <source>
        <dbReference type="SAM" id="Phobius"/>
    </source>
</evidence>
<keyword evidence="1" id="KW-0812">Transmembrane</keyword>
<dbReference type="HOGENOM" id="CLU_126543_0_0_6"/>
<evidence type="ECO:0000313" key="3">
    <source>
        <dbReference type="Proteomes" id="UP000006683"/>
    </source>
</evidence>
<dbReference type="KEGG" id="fbl:Fbal_0648"/>
<keyword evidence="3" id="KW-1185">Reference proteome</keyword>
<name>E1SR95_FERBD</name>
<keyword evidence="1" id="KW-1133">Transmembrane helix</keyword>
<dbReference type="InterPro" id="IPR021279">
    <property type="entry name" value="DUF2721"/>
</dbReference>
<dbReference type="EMBL" id="CP002209">
    <property type="protein sequence ID" value="ADN74860.1"/>
    <property type="molecule type" value="Genomic_DNA"/>
</dbReference>
<proteinExistence type="predicted"/>
<dbReference type="AlphaFoldDB" id="E1SR95"/>
<sequence>MQLSLTTPALLFSAISLLLLAYTNRFLSLAALIRSLGNQAGACGVADAQIANLRQRIRLIRWMQEAGVLSFTLCVLSMLLIYLDKHGLAFWSFGASLALLIYSLMLSVVEIRISQKAIDIFLDSLKR</sequence>
<dbReference type="GeneID" id="67180890"/>
<reference evidence="2 3" key="1">
    <citation type="journal article" date="2010" name="Stand. Genomic Sci.">
        <title>Complete genome sequence of Ferrimonas balearica type strain (PAT).</title>
        <authorList>
            <person name="Nolan M."/>
            <person name="Sikorski J."/>
            <person name="Davenport K."/>
            <person name="Lucas S."/>
            <person name="Glavina Del Rio T."/>
            <person name="Tice H."/>
            <person name="Cheng J."/>
            <person name="Goodwin L."/>
            <person name="Pitluck S."/>
            <person name="Liolios K."/>
            <person name="Ivanova N."/>
            <person name="Mavromatis K."/>
            <person name="Ovchinnikova G."/>
            <person name="Pati A."/>
            <person name="Chen A."/>
            <person name="Palaniappan K."/>
            <person name="Land M."/>
            <person name="Hauser L."/>
            <person name="Chang Y."/>
            <person name="Jeffries C."/>
            <person name="Tapia R."/>
            <person name="Brettin T."/>
            <person name="Detter J."/>
            <person name="Han C."/>
            <person name="Yasawong M."/>
            <person name="Rohde M."/>
            <person name="Tindall B."/>
            <person name="Goker M."/>
            <person name="Woyke T."/>
            <person name="Bristow J."/>
            <person name="Eisen J."/>
            <person name="Markowitz V."/>
            <person name="Hugenholtz P."/>
            <person name="Kyrpides N."/>
            <person name="Klenk H."/>
            <person name="Lapidus A."/>
        </authorList>
    </citation>
    <scope>NUCLEOTIDE SEQUENCE [LARGE SCALE GENOMIC DNA]</scope>
    <source>
        <strain evidence="3">DSM 9799 / CCM 4581 / KCTC 23876 / PAT</strain>
    </source>
</reference>
<dbReference type="STRING" id="550540.Fbal_0648"/>
<feature type="transmembrane region" description="Helical" evidence="1">
    <location>
        <begin position="66"/>
        <end position="83"/>
    </location>
</feature>